<dbReference type="InterPro" id="IPR000674">
    <property type="entry name" value="Ald_Oxase/Xan_DH_a/b"/>
</dbReference>
<sequence>MLTRRAFLLGGAGAAGALVIGWAWLPPRQRLAGGEPLAARDGQFALNGWVKVASDNTVTVVMNKAEMGQGVHTGAAMLLAEEMEADWSQIRIEPSPVDNLYNNIEGVVANLPFRPDDKGWPRRAAEWFTRKGVREVGLMFTGGSTSIRDLWHPMREAGAAARMMLCAAAAKQWDVKAEACRAQAGKVVHPSGRSATFGELAAAAAREPLPRRVELKDPANYRLIGTRAARLDAPAKLHGTASFGIDVVADAMVYASVQMCPALGGTLRGSPPDDVKKLPGVLDLVALPPLQGGSGGVAVIASDAWIAMQAVEKVQCKWDEGEAAKLSSDGVRNTLVKALDASDPRVWYEHGNGRAMKRGKPAIQVLYSAPYLAHAALEPVNCTVLVQEDRAIVWAATQMPGLARRCVAKTLRLDTDKVELRQQFIGGAFGRRLEVDFICQAAAIAAKRKGVPVQTIWSRPEDMRHDFYRPASVSRFEAWLDTSRKVIAVRNISASQSVLEGVAKRNFGLPDIFLSRLDKSTVEGAFDQAYDWPDVWVGHQTVDLAIPVGYWRSVGHSHHAFFMESFVDELAVAVGVDPLDYRMSLLRDDRQRAVLEQARKMSGWGQPLRKQPGVVKVGRGVALHESFGSVVAQVAEVSVGNMGQVRVDRVFCAIDCGMPVNPTLIEQQVEGGIVFGLSAALWQKITLKEGKVQEDYYTAFPAMRLRDCPDIQVHVMPSMRPPQGVGESTTPPIAPAVANALFHATGERLRDLPLLETLPPSGACDARPSDQCQR</sequence>
<dbReference type="InterPro" id="IPR046867">
    <property type="entry name" value="AldOxase/xan_DH_MoCoBD2"/>
</dbReference>
<dbReference type="PROSITE" id="PS51318">
    <property type="entry name" value="TAT"/>
    <property type="match status" value="1"/>
</dbReference>
<dbReference type="InterPro" id="IPR037165">
    <property type="entry name" value="AldOxase/xan_DH_Mopterin-bd_sf"/>
</dbReference>
<dbReference type="RefSeq" id="WP_340529402.1">
    <property type="nucleotide sequence ID" value="NZ_FMSH01000472.1"/>
</dbReference>
<dbReference type="Pfam" id="PF20256">
    <property type="entry name" value="MoCoBD_2"/>
    <property type="match status" value="2"/>
</dbReference>
<evidence type="ECO:0000259" key="1">
    <source>
        <dbReference type="SMART" id="SM01008"/>
    </source>
</evidence>
<dbReference type="PANTHER" id="PTHR47495">
    <property type="entry name" value="ALDEHYDE DEHYDROGENASE"/>
    <property type="match status" value="1"/>
</dbReference>
<dbReference type="EMBL" id="FMSH01000472">
    <property type="protein sequence ID" value="SCU93988.1"/>
    <property type="molecule type" value="Genomic_DNA"/>
</dbReference>
<gene>
    <name evidence="2" type="ORF">CNECB9_5230012</name>
</gene>
<proteinExistence type="predicted"/>
<dbReference type="Gene3D" id="3.30.365.10">
    <property type="entry name" value="Aldehyde oxidase/xanthine dehydrogenase, molybdopterin binding domain"/>
    <property type="match status" value="4"/>
</dbReference>
<dbReference type="InterPro" id="IPR052516">
    <property type="entry name" value="N-heterocyclic_Hydroxylase"/>
</dbReference>
<dbReference type="InterPro" id="IPR012368">
    <property type="entry name" value="OxRdtase_Mopterin-bd_su_IorB"/>
</dbReference>
<dbReference type="PANTHER" id="PTHR47495:SF2">
    <property type="entry name" value="ALDEHYDE DEHYDROGENASE"/>
    <property type="match status" value="1"/>
</dbReference>
<dbReference type="GO" id="GO:0016491">
    <property type="term" value="F:oxidoreductase activity"/>
    <property type="evidence" value="ECO:0007669"/>
    <property type="project" value="InterPro"/>
</dbReference>
<dbReference type="SMART" id="SM01008">
    <property type="entry name" value="Ald_Xan_dh_C"/>
    <property type="match status" value="1"/>
</dbReference>
<reference evidence="2" key="1">
    <citation type="submission" date="2016-09" db="EMBL/GenBank/DDBJ databases">
        <authorList>
            <person name="Capua I."/>
            <person name="De Benedictis P."/>
            <person name="Joannis T."/>
            <person name="Lombin L.H."/>
            <person name="Cattoli G."/>
        </authorList>
    </citation>
    <scope>NUCLEOTIDE SEQUENCE</scope>
    <source>
        <strain evidence="2">B9</strain>
    </source>
</reference>
<dbReference type="InterPro" id="IPR008274">
    <property type="entry name" value="AldOxase/xan_DH_MoCoBD1"/>
</dbReference>
<dbReference type="PIRSF" id="PIRSF036389">
    <property type="entry name" value="IOR_B"/>
    <property type="match status" value="1"/>
</dbReference>
<protein>
    <submittedName>
        <fullName evidence="2">Isoquinoline 1-oxidoreductase,molybdopterin-binding subunit B</fullName>
    </submittedName>
</protein>
<dbReference type="Pfam" id="PF02738">
    <property type="entry name" value="MoCoBD_1"/>
    <property type="match status" value="1"/>
</dbReference>
<dbReference type="Gene3D" id="3.90.1170.50">
    <property type="entry name" value="Aldehyde oxidase/xanthine dehydrogenase, a/b hammerhead"/>
    <property type="match status" value="1"/>
</dbReference>
<dbReference type="AlphaFoldDB" id="A0A1K0IP34"/>
<feature type="domain" description="Aldehyde oxidase/xanthine dehydrogenase a/b hammerhead" evidence="1">
    <location>
        <begin position="238"/>
        <end position="322"/>
    </location>
</feature>
<dbReference type="InterPro" id="IPR006311">
    <property type="entry name" value="TAT_signal"/>
</dbReference>
<evidence type="ECO:0000313" key="2">
    <source>
        <dbReference type="EMBL" id="SCU93988.1"/>
    </source>
</evidence>
<name>A0A1K0IP34_CUPNE</name>
<organism evidence="2">
    <name type="scientific">Cupriavidus necator</name>
    <name type="common">Alcaligenes eutrophus</name>
    <name type="synonym">Ralstonia eutropha</name>
    <dbReference type="NCBI Taxonomy" id="106590"/>
    <lineage>
        <taxon>Bacteria</taxon>
        <taxon>Pseudomonadati</taxon>
        <taxon>Pseudomonadota</taxon>
        <taxon>Betaproteobacteria</taxon>
        <taxon>Burkholderiales</taxon>
        <taxon>Burkholderiaceae</taxon>
        <taxon>Cupriavidus</taxon>
    </lineage>
</organism>
<dbReference type="SUPFAM" id="SSF56003">
    <property type="entry name" value="Molybdenum cofactor-binding domain"/>
    <property type="match status" value="2"/>
</dbReference>
<accession>A0A1K0IP34</accession>